<feature type="compositionally biased region" description="Basic and acidic residues" evidence="2">
    <location>
        <begin position="73"/>
        <end position="86"/>
    </location>
</feature>
<feature type="compositionally biased region" description="Basic and acidic residues" evidence="2">
    <location>
        <begin position="40"/>
        <end position="50"/>
    </location>
</feature>
<dbReference type="OrthoDB" id="6069217at2759"/>
<name>A0A8S3Q5C7_MYTED</name>
<evidence type="ECO:0000313" key="3">
    <source>
        <dbReference type="EMBL" id="CAG2191177.1"/>
    </source>
</evidence>
<feature type="coiled-coil region" evidence="1">
    <location>
        <begin position="260"/>
        <end position="317"/>
    </location>
</feature>
<keyword evidence="1" id="KW-0175">Coiled coil</keyword>
<proteinExistence type="predicted"/>
<dbReference type="AlphaFoldDB" id="A0A8S3Q5C7"/>
<comment type="caution">
    <text evidence="3">The sequence shown here is derived from an EMBL/GenBank/DDBJ whole genome shotgun (WGS) entry which is preliminary data.</text>
</comment>
<evidence type="ECO:0000256" key="1">
    <source>
        <dbReference type="SAM" id="Coils"/>
    </source>
</evidence>
<organism evidence="3 4">
    <name type="scientific">Mytilus edulis</name>
    <name type="common">Blue mussel</name>
    <dbReference type="NCBI Taxonomy" id="6550"/>
    <lineage>
        <taxon>Eukaryota</taxon>
        <taxon>Metazoa</taxon>
        <taxon>Spiralia</taxon>
        <taxon>Lophotrochozoa</taxon>
        <taxon>Mollusca</taxon>
        <taxon>Bivalvia</taxon>
        <taxon>Autobranchia</taxon>
        <taxon>Pteriomorphia</taxon>
        <taxon>Mytilida</taxon>
        <taxon>Mytiloidea</taxon>
        <taxon>Mytilidae</taxon>
        <taxon>Mytilinae</taxon>
        <taxon>Mytilus</taxon>
    </lineage>
</organism>
<protein>
    <submittedName>
        <fullName evidence="3">Uncharacterized protein</fullName>
    </submittedName>
</protein>
<feature type="compositionally biased region" description="Polar residues" evidence="2">
    <location>
        <begin position="51"/>
        <end position="69"/>
    </location>
</feature>
<keyword evidence="4" id="KW-1185">Reference proteome</keyword>
<sequence>MIMGNCMQGFISCMKFNSKDHLDIQLINIDSKTSTLDHSFKEIRTDDRNKSPNTYKSKTQRVDSQNEGAVSNDDMHDSPKPESDIVGEKNTHITEVGTNLIQTVNQYIKVEIHNPSANALIIGNDNKVNVTKKETDRQPLVDDIKVGNKDNKYIGETMNEILLGQEIDKTRDEFKSRVGGNVTETICKGSEMRWRSRSVSILRQKPFRDFSKEPSFTVDPRTMLRNFQWNQYAMIQETLLRTVSCEIMKCESPETLSFKIKEINAELQTIVDKYNEKLRKSVLKTGHANERIISGLNEKSKIVLNNANDKLLQLKKERIQDFHIIPWSTTHEIGTASERDKMTSYAKDFKCLISKKVCWHVSTLMPFKIQQFIITFTFDCQKSFVLKQMMIEFDSTDVSSIIKFIFDPNEFAKKWLVSFTDQKIFVKKSPNKLHVYAKIAKMEVEKIFDELKLAIIITSTKHRKGEINDLSDWAKCFLQNLKSLPLSSKDLGECQSLRNDFVKEFIDIVASNLESMKSEIIANFKNTTANDVKWRVDPYNYIIECLWGCIECCPFCHEPCQYSDIEHITHENKHKCIQHRPLVAYGSIKDDSNTIMLENCNSLIRSPDRSFKLINEDNSLQCSQFNQTFVDWEIDILPVVAADECKY</sequence>
<gene>
    <name evidence="3" type="ORF">MEDL_6417</name>
</gene>
<dbReference type="EMBL" id="CAJPWZ010000356">
    <property type="protein sequence ID" value="CAG2191177.1"/>
    <property type="molecule type" value="Genomic_DNA"/>
</dbReference>
<reference evidence="3" key="1">
    <citation type="submission" date="2021-03" db="EMBL/GenBank/DDBJ databases">
        <authorList>
            <person name="Bekaert M."/>
        </authorList>
    </citation>
    <scope>NUCLEOTIDE SEQUENCE</scope>
</reference>
<feature type="region of interest" description="Disordered" evidence="2">
    <location>
        <begin position="40"/>
        <end position="86"/>
    </location>
</feature>
<dbReference type="Proteomes" id="UP000683360">
    <property type="component" value="Unassembled WGS sequence"/>
</dbReference>
<accession>A0A8S3Q5C7</accession>
<evidence type="ECO:0000256" key="2">
    <source>
        <dbReference type="SAM" id="MobiDB-lite"/>
    </source>
</evidence>
<evidence type="ECO:0000313" key="4">
    <source>
        <dbReference type="Proteomes" id="UP000683360"/>
    </source>
</evidence>